<dbReference type="Proteomes" id="UP001162992">
    <property type="component" value="Chromosome 14"/>
</dbReference>
<organism evidence="1 2">
    <name type="scientific">Diphasiastrum complanatum</name>
    <name type="common">Issler's clubmoss</name>
    <name type="synonym">Lycopodium complanatum</name>
    <dbReference type="NCBI Taxonomy" id="34168"/>
    <lineage>
        <taxon>Eukaryota</taxon>
        <taxon>Viridiplantae</taxon>
        <taxon>Streptophyta</taxon>
        <taxon>Embryophyta</taxon>
        <taxon>Tracheophyta</taxon>
        <taxon>Lycopodiopsida</taxon>
        <taxon>Lycopodiales</taxon>
        <taxon>Lycopodiaceae</taxon>
        <taxon>Lycopodioideae</taxon>
        <taxon>Diphasiastrum</taxon>
    </lineage>
</organism>
<comment type="caution">
    <text evidence="1">The sequence shown here is derived from an EMBL/GenBank/DDBJ whole genome shotgun (WGS) entry which is preliminary data.</text>
</comment>
<gene>
    <name evidence="1" type="ORF">O6H91_14G033300</name>
</gene>
<proteinExistence type="predicted"/>
<accession>A0ACC2BN04</accession>
<reference evidence="2" key="1">
    <citation type="journal article" date="2024" name="Proc. Natl. Acad. Sci. U.S.A.">
        <title>Extraordinary preservation of gene collinearity over three hundred million years revealed in homosporous lycophytes.</title>
        <authorList>
            <person name="Li C."/>
            <person name="Wickell D."/>
            <person name="Kuo L.Y."/>
            <person name="Chen X."/>
            <person name="Nie B."/>
            <person name="Liao X."/>
            <person name="Peng D."/>
            <person name="Ji J."/>
            <person name="Jenkins J."/>
            <person name="Williams M."/>
            <person name="Shu S."/>
            <person name="Plott C."/>
            <person name="Barry K."/>
            <person name="Rajasekar S."/>
            <person name="Grimwood J."/>
            <person name="Han X."/>
            <person name="Sun S."/>
            <person name="Hou Z."/>
            <person name="He W."/>
            <person name="Dai G."/>
            <person name="Sun C."/>
            <person name="Schmutz J."/>
            <person name="Leebens-Mack J.H."/>
            <person name="Li F.W."/>
            <person name="Wang L."/>
        </authorList>
    </citation>
    <scope>NUCLEOTIDE SEQUENCE [LARGE SCALE GENOMIC DNA]</scope>
    <source>
        <strain evidence="2">cv. PW_Plant_1</strain>
    </source>
</reference>
<sequence length="176" mass="20010">MELLLIHHHHHSSLPLPLPLPCARRRRALCGRYYYPAKTHHCSSLPQPSLLLLHHSAKRLVKNCICFSWRWNEEQDDAVADKQSASFDDGVELFNAGEYYRCHDVFESLWNNAVEPQRCIIHGLLQCSVALYHLLNQGLQELAVHAALGRSRSFKASHCFPTAVRDISKGPVGHSQ</sequence>
<dbReference type="EMBL" id="CM055105">
    <property type="protein sequence ID" value="KAJ7531136.1"/>
    <property type="molecule type" value="Genomic_DNA"/>
</dbReference>
<evidence type="ECO:0000313" key="2">
    <source>
        <dbReference type="Proteomes" id="UP001162992"/>
    </source>
</evidence>
<keyword evidence="2" id="KW-1185">Reference proteome</keyword>
<name>A0ACC2BN04_DIPCM</name>
<protein>
    <submittedName>
        <fullName evidence="1">Uncharacterized protein</fullName>
    </submittedName>
</protein>
<evidence type="ECO:0000313" key="1">
    <source>
        <dbReference type="EMBL" id="KAJ7531136.1"/>
    </source>
</evidence>